<evidence type="ECO:0000313" key="1">
    <source>
        <dbReference type="EMBL" id="DAF48904.1"/>
    </source>
</evidence>
<dbReference type="InterPro" id="IPR011990">
    <property type="entry name" value="TPR-like_helical_dom_sf"/>
</dbReference>
<organism evidence="1">
    <name type="scientific">Siphoviridae sp. ctnpt50</name>
    <dbReference type="NCBI Taxonomy" id="2827941"/>
    <lineage>
        <taxon>Viruses</taxon>
        <taxon>Duplodnaviria</taxon>
        <taxon>Heunggongvirae</taxon>
        <taxon>Uroviricota</taxon>
        <taxon>Caudoviricetes</taxon>
    </lineage>
</organism>
<dbReference type="Gene3D" id="3.90.550.10">
    <property type="entry name" value="Spore Coat Polysaccharide Biosynthesis Protein SpsA, Chain A"/>
    <property type="match status" value="1"/>
</dbReference>
<proteinExistence type="predicted"/>
<protein>
    <submittedName>
        <fullName evidence="1">Tetratricopeptide repeat</fullName>
    </submittedName>
</protein>
<reference evidence="1" key="1">
    <citation type="journal article" date="2021" name="Proc. Natl. Acad. Sci. U.S.A.">
        <title>A Catalog of Tens of Thousands of Viruses from Human Metagenomes Reveals Hidden Associations with Chronic Diseases.</title>
        <authorList>
            <person name="Tisza M.J."/>
            <person name="Buck C.B."/>
        </authorList>
    </citation>
    <scope>NUCLEOTIDE SEQUENCE</scope>
    <source>
        <strain evidence="1">Ctnpt50</strain>
    </source>
</reference>
<dbReference type="CDD" id="cd00761">
    <property type="entry name" value="Glyco_tranf_GTA_type"/>
    <property type="match status" value="1"/>
</dbReference>
<dbReference type="SUPFAM" id="SSF48452">
    <property type="entry name" value="TPR-like"/>
    <property type="match status" value="1"/>
</dbReference>
<dbReference type="SUPFAM" id="SSF53448">
    <property type="entry name" value="Nucleotide-diphospho-sugar transferases"/>
    <property type="match status" value="1"/>
</dbReference>
<name>A0A8S5SD97_9CAUD</name>
<dbReference type="EMBL" id="BK032577">
    <property type="protein sequence ID" value="DAF48904.1"/>
    <property type="molecule type" value="Genomic_DNA"/>
</dbReference>
<dbReference type="Gene3D" id="1.25.40.10">
    <property type="entry name" value="Tetratricopeptide repeat domain"/>
    <property type="match status" value="1"/>
</dbReference>
<dbReference type="InterPro" id="IPR029044">
    <property type="entry name" value="Nucleotide-diphossugar_trans"/>
</dbReference>
<accession>A0A8S5SD97</accession>
<sequence length="404" mass="47878">MKDEEQFFDRWIESMWDNGDGADEICVLDTGSKDGWKELLYDSARKFGMPTDKLILDQKRYSPWRFDTPRNDSMKLISDDADICICTDLDEILKPGWGTELRRVAEENPTAGQIYYYYAWSSDEVTGDAKRYFWYNKCHRHPKFGVEWKYPVHETLTYTDEYNAMFPDSARMTDKTIWLWHYPDQTKSRGSYLGLLELRAQESPEDMYGLYYLAREYTFRGMWDKAIQWGSYLLARIKSTGNDDMLMEPALYVLLGESYDKIGANDDCEFCYRESIKLHPTYRDAYVRLAQKLAYSNRPAECFEVLKEMGEKSVKVQDWRNLDYMWRNWKVGQIKADALMWMGRYAEAAVEMKSALYDIQSDDDKREARQEGFYGDLKFLQERLKERFLDLVKTVEDAENQDKT</sequence>